<dbReference type="Proteomes" id="UP000016924">
    <property type="component" value="Unassembled WGS sequence"/>
</dbReference>
<gene>
    <name evidence="3" type="ORF">W97_05327</name>
</gene>
<dbReference type="InterPro" id="IPR057965">
    <property type="entry name" value="STEEP1_dom"/>
</dbReference>
<organism evidence="3 4">
    <name type="scientific">Coniosporium apollinis (strain CBS 100218)</name>
    <name type="common">Rock-inhabiting black yeast</name>
    <dbReference type="NCBI Taxonomy" id="1168221"/>
    <lineage>
        <taxon>Eukaryota</taxon>
        <taxon>Fungi</taxon>
        <taxon>Dikarya</taxon>
        <taxon>Ascomycota</taxon>
        <taxon>Pezizomycotina</taxon>
        <taxon>Dothideomycetes</taxon>
        <taxon>Dothideomycetes incertae sedis</taxon>
        <taxon>Coniosporium</taxon>
    </lineage>
</organism>
<feature type="domain" description="STEEP1" evidence="2">
    <location>
        <begin position="5"/>
        <end position="172"/>
    </location>
</feature>
<evidence type="ECO:0000313" key="4">
    <source>
        <dbReference type="Proteomes" id="UP000016924"/>
    </source>
</evidence>
<accession>R7YWC8</accession>
<keyword evidence="4" id="KW-1185">Reference proteome</keyword>
<dbReference type="OMA" id="CRVVMGY"/>
<dbReference type="GeneID" id="19902638"/>
<feature type="region of interest" description="Disordered" evidence="1">
    <location>
        <begin position="44"/>
        <end position="83"/>
    </location>
</feature>
<name>R7YWC8_CONA1</name>
<reference evidence="4" key="1">
    <citation type="submission" date="2012-06" db="EMBL/GenBank/DDBJ databases">
        <title>The genome sequence of Coniosporium apollinis CBS 100218.</title>
        <authorList>
            <consortium name="The Broad Institute Genome Sequencing Platform"/>
            <person name="Cuomo C."/>
            <person name="Gorbushina A."/>
            <person name="Noack S."/>
            <person name="Walker B."/>
            <person name="Young S.K."/>
            <person name="Zeng Q."/>
            <person name="Gargeya S."/>
            <person name="Fitzgerald M."/>
            <person name="Haas B."/>
            <person name="Abouelleil A."/>
            <person name="Alvarado L."/>
            <person name="Arachchi H.M."/>
            <person name="Berlin A.M."/>
            <person name="Chapman S.B."/>
            <person name="Goldberg J."/>
            <person name="Griggs A."/>
            <person name="Gujja S."/>
            <person name="Hansen M."/>
            <person name="Howarth C."/>
            <person name="Imamovic A."/>
            <person name="Larimer J."/>
            <person name="McCowan C."/>
            <person name="Montmayeur A."/>
            <person name="Murphy C."/>
            <person name="Neiman D."/>
            <person name="Pearson M."/>
            <person name="Priest M."/>
            <person name="Roberts A."/>
            <person name="Saif S."/>
            <person name="Shea T."/>
            <person name="Sisk P."/>
            <person name="Sykes S."/>
            <person name="Wortman J."/>
            <person name="Nusbaum C."/>
            <person name="Birren B."/>
        </authorList>
    </citation>
    <scope>NUCLEOTIDE SEQUENCE [LARGE SCALE GENOMIC DNA]</scope>
    <source>
        <strain evidence="4">CBS 100218</strain>
    </source>
</reference>
<dbReference type="HOGENOM" id="CLU_099097_1_0_1"/>
<dbReference type="OrthoDB" id="418131at2759"/>
<evidence type="ECO:0000259" key="2">
    <source>
        <dbReference type="Pfam" id="PF25809"/>
    </source>
</evidence>
<dbReference type="Pfam" id="PF25809">
    <property type="entry name" value="STEEP1"/>
    <property type="match status" value="1"/>
</dbReference>
<proteinExistence type="predicted"/>
<sequence length="188" mass="20106">MRTTSPRIHTYHCLCTHLLLASTHPLSSLPRRGQSSLDKAYILALPPPPRHESPIADAESSDEDGEDDGNKNDAGLGGPSATTLRSPAANNYALLLSTVLDRKPVVVTRADGFEKRYLQRCRRCRLVVGYQLDQAQFADAPVATVGMESGLGRREDVIYLLPGGLLSTEDMAAGKTTSGDDVGFGLGG</sequence>
<dbReference type="RefSeq" id="XP_007781401.1">
    <property type="nucleotide sequence ID" value="XM_007783211.1"/>
</dbReference>
<dbReference type="AlphaFoldDB" id="R7YWC8"/>
<protein>
    <recommendedName>
        <fullName evidence="2">STEEP1 domain-containing protein</fullName>
    </recommendedName>
</protein>
<evidence type="ECO:0000256" key="1">
    <source>
        <dbReference type="SAM" id="MobiDB-lite"/>
    </source>
</evidence>
<dbReference type="STRING" id="1168221.R7YWC8"/>
<evidence type="ECO:0000313" key="3">
    <source>
        <dbReference type="EMBL" id="EON66084.1"/>
    </source>
</evidence>
<dbReference type="eggNOG" id="ENOG502SEMD">
    <property type="taxonomic scope" value="Eukaryota"/>
</dbReference>
<dbReference type="EMBL" id="JH767578">
    <property type="protein sequence ID" value="EON66084.1"/>
    <property type="molecule type" value="Genomic_DNA"/>
</dbReference>